<proteinExistence type="predicted"/>
<dbReference type="Proteomes" id="UP000309550">
    <property type="component" value="Unassembled WGS sequence"/>
</dbReference>
<reference evidence="2 3" key="1">
    <citation type="submission" date="2019-05" db="EMBL/GenBank/DDBJ databases">
        <title>Sulfitobacter sabulilitoris sp. nov., isolated from a marine sand.</title>
        <authorList>
            <person name="Yoon J.-H."/>
        </authorList>
    </citation>
    <scope>NUCLEOTIDE SEQUENCE [LARGE SCALE GENOMIC DNA]</scope>
    <source>
        <strain evidence="2 3">HSMS-29</strain>
    </source>
</reference>
<dbReference type="InterPro" id="IPR032710">
    <property type="entry name" value="NTF2-like_dom_sf"/>
</dbReference>
<dbReference type="AlphaFoldDB" id="A0A5S3PQV1"/>
<comment type="caution">
    <text evidence="2">The sequence shown here is derived from an EMBL/GenBank/DDBJ whole genome shotgun (WGS) entry which is preliminary data.</text>
</comment>
<accession>A0A5S3PQV1</accession>
<dbReference type="SUPFAM" id="SSF54427">
    <property type="entry name" value="NTF2-like"/>
    <property type="match status" value="1"/>
</dbReference>
<evidence type="ECO:0000313" key="3">
    <source>
        <dbReference type="Proteomes" id="UP000309550"/>
    </source>
</evidence>
<dbReference type="Pfam" id="PF20409">
    <property type="entry name" value="SnoaL_5"/>
    <property type="match status" value="1"/>
</dbReference>
<dbReference type="Gene3D" id="3.10.450.50">
    <property type="match status" value="1"/>
</dbReference>
<dbReference type="RefSeq" id="WP_138661096.1">
    <property type="nucleotide sequence ID" value="NZ_VANS01000001.1"/>
</dbReference>
<name>A0A5S3PQV1_9RHOB</name>
<gene>
    <name evidence="2" type="ORF">FDT80_04940</name>
</gene>
<dbReference type="OrthoDB" id="336094at2"/>
<keyword evidence="3" id="KW-1185">Reference proteome</keyword>
<dbReference type="EMBL" id="VANS01000001">
    <property type="protein sequence ID" value="TMM54925.1"/>
    <property type="molecule type" value="Genomic_DNA"/>
</dbReference>
<organism evidence="2 3">
    <name type="scientific">Sulfitobacter sabulilitoris</name>
    <dbReference type="NCBI Taxonomy" id="2562655"/>
    <lineage>
        <taxon>Bacteria</taxon>
        <taxon>Pseudomonadati</taxon>
        <taxon>Pseudomonadota</taxon>
        <taxon>Alphaproteobacteria</taxon>
        <taxon>Rhodobacterales</taxon>
        <taxon>Roseobacteraceae</taxon>
        <taxon>Sulfitobacter</taxon>
    </lineage>
</organism>
<dbReference type="InterPro" id="IPR046860">
    <property type="entry name" value="SnoaL_5"/>
</dbReference>
<evidence type="ECO:0000313" key="2">
    <source>
        <dbReference type="EMBL" id="TMM54925.1"/>
    </source>
</evidence>
<sequence length="120" mass="13422">MDIKQIADALVEGCREGRAKENLDHLYAPDAVSVEAQDMQGQGRETKGLEAIKGKHDWWDSAMEVTGSSVSDPMLHGDDRFAIIFEAQGTEKASGRAFDMKEVGVYHVRDGKIVREEFFY</sequence>
<evidence type="ECO:0000259" key="1">
    <source>
        <dbReference type="Pfam" id="PF20409"/>
    </source>
</evidence>
<feature type="domain" description="SnoaL-like" evidence="1">
    <location>
        <begin position="3"/>
        <end position="120"/>
    </location>
</feature>
<protein>
    <submittedName>
        <fullName evidence="2">Nuclear transport factor 2 family protein</fullName>
    </submittedName>
</protein>